<keyword evidence="7" id="KW-1185">Reference proteome</keyword>
<reference evidence="6" key="1">
    <citation type="submission" date="2020-04" db="EMBL/GenBank/DDBJ databases">
        <title>Draft genome resource of the tomato pathogen Pseudocercospora fuligena.</title>
        <authorList>
            <person name="Zaccaron A."/>
        </authorList>
    </citation>
    <scope>NUCLEOTIDE SEQUENCE</scope>
    <source>
        <strain evidence="6">PF001</strain>
    </source>
</reference>
<dbReference type="GO" id="GO:0006338">
    <property type="term" value="P:chromatin remodeling"/>
    <property type="evidence" value="ECO:0007669"/>
    <property type="project" value="UniProtKB-ARBA"/>
</dbReference>
<evidence type="ECO:0000256" key="3">
    <source>
        <dbReference type="ARBA" id="ARBA00023242"/>
    </source>
</evidence>
<dbReference type="AlphaFoldDB" id="A0A8H6RP67"/>
<dbReference type="EMBL" id="JABCIY010000033">
    <property type="protein sequence ID" value="KAF7195946.1"/>
    <property type="molecule type" value="Genomic_DNA"/>
</dbReference>
<dbReference type="Proteomes" id="UP000660729">
    <property type="component" value="Unassembled WGS sequence"/>
</dbReference>
<dbReference type="Pfam" id="PF00385">
    <property type="entry name" value="Chromo"/>
    <property type="match status" value="1"/>
</dbReference>
<dbReference type="Gene3D" id="2.40.50.40">
    <property type="match status" value="1"/>
</dbReference>
<comment type="subunit">
    <text evidence="2">Component of the NuA4 histone acetyltransferase complex.</text>
</comment>
<dbReference type="InterPro" id="IPR023780">
    <property type="entry name" value="Chromo_domain"/>
</dbReference>
<evidence type="ECO:0000256" key="1">
    <source>
        <dbReference type="ARBA" id="ARBA00004123"/>
    </source>
</evidence>
<evidence type="ECO:0000256" key="4">
    <source>
        <dbReference type="SAM" id="MobiDB-lite"/>
    </source>
</evidence>
<evidence type="ECO:0000313" key="6">
    <source>
        <dbReference type="EMBL" id="KAF7195946.1"/>
    </source>
</evidence>
<feature type="compositionally biased region" description="Polar residues" evidence="4">
    <location>
        <begin position="61"/>
        <end position="72"/>
    </location>
</feature>
<feature type="region of interest" description="Disordered" evidence="4">
    <location>
        <begin position="168"/>
        <end position="261"/>
    </location>
</feature>
<dbReference type="OrthoDB" id="433924at2759"/>
<dbReference type="PROSITE" id="PS50013">
    <property type="entry name" value="CHROMO_2"/>
    <property type="match status" value="1"/>
</dbReference>
<comment type="caution">
    <text evidence="6">The sequence shown here is derived from an EMBL/GenBank/DDBJ whole genome shotgun (WGS) entry which is preliminary data.</text>
</comment>
<evidence type="ECO:0000259" key="5">
    <source>
        <dbReference type="PROSITE" id="PS50013"/>
    </source>
</evidence>
<evidence type="ECO:0000313" key="7">
    <source>
        <dbReference type="Proteomes" id="UP000660729"/>
    </source>
</evidence>
<keyword evidence="3" id="KW-0539">Nucleus</keyword>
<name>A0A8H6RP67_9PEZI</name>
<gene>
    <name evidence="6" type="ORF">HII31_02708</name>
</gene>
<dbReference type="PANTHER" id="PTHR22812">
    <property type="entry name" value="CHROMOBOX PROTEIN"/>
    <property type="match status" value="1"/>
</dbReference>
<feature type="compositionally biased region" description="Low complexity" evidence="4">
    <location>
        <begin position="225"/>
        <end position="239"/>
    </location>
</feature>
<feature type="region of interest" description="Disordered" evidence="4">
    <location>
        <begin position="29"/>
        <end position="73"/>
    </location>
</feature>
<dbReference type="InterPro" id="IPR016197">
    <property type="entry name" value="Chromo-like_dom_sf"/>
</dbReference>
<dbReference type="InterPro" id="IPR051219">
    <property type="entry name" value="Heterochromatin_chromo-domain"/>
</dbReference>
<accession>A0A8H6RP67</accession>
<proteinExistence type="predicted"/>
<sequence length="344" mass="37802">MNQAMNQALIKAMFEEMARLKAEHFVNSTNQALPSPSPSPFTNPTLTPVRPSDKEAGNEQAKVTTPEVSTDGSEMVEVEKIVDERDEDVKVEYRIRWKGFGESDDTWETLEDFENMDEVLEEWEQVKHKRSRIQAKPVEATSKAAGDLITQEGFMKWAMQALMSQKKAQLEAAKNDSTPPPTPQNRTKDSFDGVATGSKQQTSKKKVAEAPNAAADVSTPKKNNPKAAPDTTLAPTTPKAPERRRVRERQVQGTAVTTPASALRTPELRRVRGVQAQKTDATAPGSAHKVPDICKALGAQAEEKASPLVKHNKGKAVETEIQPVQAGANVNDEDFDDEWFGGEM</sequence>
<feature type="compositionally biased region" description="Basic and acidic residues" evidence="4">
    <location>
        <begin position="240"/>
        <end position="250"/>
    </location>
</feature>
<dbReference type="CDD" id="cd00024">
    <property type="entry name" value="CD_CSD"/>
    <property type="match status" value="1"/>
</dbReference>
<comment type="subcellular location">
    <subcellularLocation>
        <location evidence="1">Nucleus</location>
    </subcellularLocation>
</comment>
<protein>
    <submittedName>
        <fullName evidence="6">M-phase phosphoprotein 8</fullName>
    </submittedName>
</protein>
<dbReference type="SUPFAM" id="SSF54160">
    <property type="entry name" value="Chromo domain-like"/>
    <property type="match status" value="1"/>
</dbReference>
<feature type="domain" description="Chromo" evidence="5">
    <location>
        <begin position="76"/>
        <end position="135"/>
    </location>
</feature>
<evidence type="ECO:0000256" key="2">
    <source>
        <dbReference type="ARBA" id="ARBA00011353"/>
    </source>
</evidence>
<dbReference type="InterPro" id="IPR000953">
    <property type="entry name" value="Chromo/chromo_shadow_dom"/>
</dbReference>
<dbReference type="SMART" id="SM00298">
    <property type="entry name" value="CHROMO"/>
    <property type="match status" value="1"/>
</dbReference>
<organism evidence="6 7">
    <name type="scientific">Pseudocercospora fuligena</name>
    <dbReference type="NCBI Taxonomy" id="685502"/>
    <lineage>
        <taxon>Eukaryota</taxon>
        <taxon>Fungi</taxon>
        <taxon>Dikarya</taxon>
        <taxon>Ascomycota</taxon>
        <taxon>Pezizomycotina</taxon>
        <taxon>Dothideomycetes</taxon>
        <taxon>Dothideomycetidae</taxon>
        <taxon>Mycosphaerellales</taxon>
        <taxon>Mycosphaerellaceae</taxon>
        <taxon>Pseudocercospora</taxon>
    </lineage>
</organism>
<dbReference type="GO" id="GO:0005634">
    <property type="term" value="C:nucleus"/>
    <property type="evidence" value="ECO:0007669"/>
    <property type="project" value="UniProtKB-SubCell"/>
</dbReference>